<reference evidence="2" key="1">
    <citation type="submission" date="2016-10" db="EMBL/GenBank/DDBJ databases">
        <authorList>
            <person name="Varghese N."/>
            <person name="Submissions S."/>
        </authorList>
    </citation>
    <scope>NUCLEOTIDE SEQUENCE [LARGE SCALE GENOMIC DNA]</scope>
    <source>
        <strain evidence="2">DSM 44234</strain>
    </source>
</reference>
<evidence type="ECO:0000313" key="1">
    <source>
        <dbReference type="EMBL" id="SEC79730.1"/>
    </source>
</evidence>
<sequence>MSTISLVSETETDPYSCFWAEIPAGVAADAATYFFDSPDWHTVLEPHPTREAYPHCVTIENTDQVPMHFTTADPAVADAASDALVALLGRGPDSLH</sequence>
<proteinExistence type="predicted"/>
<accession>A0A1H4VFS9</accession>
<organism evidence="1 2">
    <name type="scientific">Tsukamurella tyrosinosolvens</name>
    <dbReference type="NCBI Taxonomy" id="57704"/>
    <lineage>
        <taxon>Bacteria</taxon>
        <taxon>Bacillati</taxon>
        <taxon>Actinomycetota</taxon>
        <taxon>Actinomycetes</taxon>
        <taxon>Mycobacteriales</taxon>
        <taxon>Tsukamurellaceae</taxon>
        <taxon>Tsukamurella</taxon>
    </lineage>
</organism>
<dbReference type="STRING" id="57704.SAMN04489793_3211"/>
<dbReference type="AlphaFoldDB" id="A0A1H4VFS9"/>
<dbReference type="RefSeq" id="WP_068742797.1">
    <property type="nucleotide sequence ID" value="NZ_FNSA01000003.1"/>
</dbReference>
<keyword evidence="2" id="KW-1185">Reference proteome</keyword>
<dbReference type="Proteomes" id="UP000182241">
    <property type="component" value="Unassembled WGS sequence"/>
</dbReference>
<protein>
    <submittedName>
        <fullName evidence="1">Uncharacterized protein</fullName>
    </submittedName>
</protein>
<dbReference type="OrthoDB" id="4764192at2"/>
<dbReference type="EMBL" id="FNSA01000003">
    <property type="protein sequence ID" value="SEC79730.1"/>
    <property type="molecule type" value="Genomic_DNA"/>
</dbReference>
<gene>
    <name evidence="1" type="ORF">SAMN04489793_3211</name>
</gene>
<name>A0A1H4VFS9_TSUTY</name>
<evidence type="ECO:0000313" key="2">
    <source>
        <dbReference type="Proteomes" id="UP000182241"/>
    </source>
</evidence>